<keyword evidence="2" id="KW-0547">Nucleotide-binding</keyword>
<dbReference type="PROSITE" id="PS51219">
    <property type="entry name" value="DPCK"/>
    <property type="match status" value="1"/>
</dbReference>
<dbReference type="Gene3D" id="3.40.50.300">
    <property type="entry name" value="P-loop containing nucleotide triphosphate hydrolases"/>
    <property type="match status" value="1"/>
</dbReference>
<dbReference type="InterPro" id="IPR027417">
    <property type="entry name" value="P-loop_NTPase"/>
</dbReference>
<dbReference type="GO" id="GO:0005737">
    <property type="term" value="C:cytoplasm"/>
    <property type="evidence" value="ECO:0007669"/>
    <property type="project" value="UniProtKB-ARBA"/>
</dbReference>
<evidence type="ECO:0000313" key="5">
    <source>
        <dbReference type="EMBL" id="CAI2180834.1"/>
    </source>
</evidence>
<dbReference type="GO" id="GO:0005524">
    <property type="term" value="F:ATP binding"/>
    <property type="evidence" value="ECO:0007669"/>
    <property type="project" value="UniProtKB-KW"/>
</dbReference>
<dbReference type="HAMAP" id="MF_00376">
    <property type="entry name" value="Dephospho_CoA_kinase"/>
    <property type="match status" value="1"/>
</dbReference>
<dbReference type="Proteomes" id="UP001153678">
    <property type="component" value="Unassembled WGS sequence"/>
</dbReference>
<evidence type="ECO:0000256" key="2">
    <source>
        <dbReference type="ARBA" id="ARBA00022741"/>
    </source>
</evidence>
<dbReference type="CDD" id="cd02022">
    <property type="entry name" value="DPCK"/>
    <property type="match status" value="1"/>
</dbReference>
<reference evidence="5" key="1">
    <citation type="submission" date="2022-08" db="EMBL/GenBank/DDBJ databases">
        <authorList>
            <person name="Kallberg Y."/>
            <person name="Tangrot J."/>
            <person name="Rosling A."/>
        </authorList>
    </citation>
    <scope>NUCLEOTIDE SEQUENCE</scope>
    <source>
        <strain evidence="5">Wild A</strain>
    </source>
</reference>
<sequence>MKVIGLTGGIASGKSTLSRMIFRRRIPIIDADLLAKKVVEPGKPAYNLIINHFSRDVLNEDGTLDREKLGNIIFANENQRKILNKCTHPFIRREAFKLLVWYWITGEKMVVLDIPLLIESGLQKWMSSVVVIYVSERLQVSRLIKRDNLLEHVAIQRISAQMPLGEKVKYADYVIDNSGDLSETEKQLNIVIAKLYPTVWSWFITWIGPPALVALGITVAIKNKMLMMGWYL</sequence>
<evidence type="ECO:0000256" key="3">
    <source>
        <dbReference type="ARBA" id="ARBA00022840"/>
    </source>
</evidence>
<keyword evidence="6" id="KW-1185">Reference proteome</keyword>
<gene>
    <name evidence="5" type="ORF">FWILDA_LOCUS9779</name>
</gene>
<proteinExistence type="inferred from homology"/>
<dbReference type="AlphaFoldDB" id="A0A9W4STE3"/>
<feature type="transmembrane region" description="Helical" evidence="4">
    <location>
        <begin position="199"/>
        <end position="221"/>
    </location>
</feature>
<comment type="similarity">
    <text evidence="1">Belongs to the CoaE family.</text>
</comment>
<dbReference type="NCBIfam" id="TIGR00152">
    <property type="entry name" value="dephospho-CoA kinase"/>
    <property type="match status" value="1"/>
</dbReference>
<name>A0A9W4STE3_9GLOM</name>
<dbReference type="EMBL" id="CAMKVN010002383">
    <property type="protein sequence ID" value="CAI2180834.1"/>
    <property type="molecule type" value="Genomic_DNA"/>
</dbReference>
<dbReference type="PANTHER" id="PTHR10695:SF46">
    <property type="entry name" value="BIFUNCTIONAL COENZYME A SYNTHASE-RELATED"/>
    <property type="match status" value="1"/>
</dbReference>
<dbReference type="SUPFAM" id="SSF52540">
    <property type="entry name" value="P-loop containing nucleoside triphosphate hydrolases"/>
    <property type="match status" value="1"/>
</dbReference>
<evidence type="ECO:0000256" key="1">
    <source>
        <dbReference type="ARBA" id="ARBA00009018"/>
    </source>
</evidence>
<keyword evidence="3" id="KW-0067">ATP-binding</keyword>
<dbReference type="InterPro" id="IPR001977">
    <property type="entry name" value="Depp_CoAkinase"/>
</dbReference>
<dbReference type="GO" id="GO:0004140">
    <property type="term" value="F:dephospho-CoA kinase activity"/>
    <property type="evidence" value="ECO:0007669"/>
    <property type="project" value="InterPro"/>
</dbReference>
<dbReference type="PANTHER" id="PTHR10695">
    <property type="entry name" value="DEPHOSPHO-COA KINASE-RELATED"/>
    <property type="match status" value="1"/>
</dbReference>
<evidence type="ECO:0000256" key="4">
    <source>
        <dbReference type="SAM" id="Phobius"/>
    </source>
</evidence>
<organism evidence="5 6">
    <name type="scientific">Funneliformis geosporum</name>
    <dbReference type="NCBI Taxonomy" id="1117311"/>
    <lineage>
        <taxon>Eukaryota</taxon>
        <taxon>Fungi</taxon>
        <taxon>Fungi incertae sedis</taxon>
        <taxon>Mucoromycota</taxon>
        <taxon>Glomeromycotina</taxon>
        <taxon>Glomeromycetes</taxon>
        <taxon>Glomerales</taxon>
        <taxon>Glomeraceae</taxon>
        <taxon>Funneliformis</taxon>
    </lineage>
</organism>
<dbReference type="OrthoDB" id="247245at2759"/>
<evidence type="ECO:0000313" key="6">
    <source>
        <dbReference type="Proteomes" id="UP001153678"/>
    </source>
</evidence>
<dbReference type="FunFam" id="3.40.50.300:FF:000485">
    <property type="entry name" value="Dephospho-CoA kinase CAB5"/>
    <property type="match status" value="1"/>
</dbReference>
<comment type="caution">
    <text evidence="5">The sequence shown here is derived from an EMBL/GenBank/DDBJ whole genome shotgun (WGS) entry which is preliminary data.</text>
</comment>
<dbReference type="Pfam" id="PF01121">
    <property type="entry name" value="CoaE"/>
    <property type="match status" value="1"/>
</dbReference>
<dbReference type="GO" id="GO:0015937">
    <property type="term" value="P:coenzyme A biosynthetic process"/>
    <property type="evidence" value="ECO:0007669"/>
    <property type="project" value="InterPro"/>
</dbReference>
<keyword evidence="4" id="KW-0812">Transmembrane</keyword>
<protein>
    <submittedName>
        <fullName evidence="5">7136_t:CDS:1</fullName>
    </submittedName>
</protein>
<accession>A0A9W4STE3</accession>
<keyword evidence="4" id="KW-1133">Transmembrane helix</keyword>
<keyword evidence="4" id="KW-0472">Membrane</keyword>